<dbReference type="Proteomes" id="UP000008021">
    <property type="component" value="Chromosome 7"/>
</dbReference>
<protein>
    <submittedName>
        <fullName evidence="1">Uncharacterized protein</fullName>
    </submittedName>
</protein>
<reference evidence="1" key="1">
    <citation type="submission" date="2015-04" db="UniProtKB">
        <authorList>
            <consortium name="EnsemblPlants"/>
        </authorList>
    </citation>
    <scope>IDENTIFICATION</scope>
</reference>
<dbReference type="Gramene" id="OMERI07G18570.1">
    <property type="protein sequence ID" value="OMERI07G18570.1"/>
    <property type="gene ID" value="OMERI07G18570"/>
</dbReference>
<evidence type="ECO:0000313" key="1">
    <source>
        <dbReference type="EnsemblPlants" id="OMERI07G18570.1"/>
    </source>
</evidence>
<organism evidence="1">
    <name type="scientific">Oryza meridionalis</name>
    <dbReference type="NCBI Taxonomy" id="40149"/>
    <lineage>
        <taxon>Eukaryota</taxon>
        <taxon>Viridiplantae</taxon>
        <taxon>Streptophyta</taxon>
        <taxon>Embryophyta</taxon>
        <taxon>Tracheophyta</taxon>
        <taxon>Spermatophyta</taxon>
        <taxon>Magnoliopsida</taxon>
        <taxon>Liliopsida</taxon>
        <taxon>Poales</taxon>
        <taxon>Poaceae</taxon>
        <taxon>BOP clade</taxon>
        <taxon>Oryzoideae</taxon>
        <taxon>Oryzeae</taxon>
        <taxon>Oryzinae</taxon>
        <taxon>Oryza</taxon>
    </lineage>
</organism>
<accession>A0A0E0EED2</accession>
<evidence type="ECO:0000313" key="2">
    <source>
        <dbReference type="Proteomes" id="UP000008021"/>
    </source>
</evidence>
<keyword evidence="2" id="KW-1185">Reference proteome</keyword>
<proteinExistence type="predicted"/>
<reference evidence="1" key="2">
    <citation type="submission" date="2018-05" db="EMBL/GenBank/DDBJ databases">
        <title>OmerRS3 (Oryza meridionalis Reference Sequence Version 3).</title>
        <authorList>
            <person name="Zhang J."/>
            <person name="Kudrna D."/>
            <person name="Lee S."/>
            <person name="Talag J."/>
            <person name="Welchert J."/>
            <person name="Wing R.A."/>
        </authorList>
    </citation>
    <scope>NUCLEOTIDE SEQUENCE [LARGE SCALE GENOMIC DNA]</scope>
    <source>
        <strain evidence="1">cv. OR44</strain>
    </source>
</reference>
<dbReference type="EnsemblPlants" id="OMERI07G18570.1">
    <property type="protein sequence ID" value="OMERI07G18570.1"/>
    <property type="gene ID" value="OMERI07G18570"/>
</dbReference>
<dbReference type="AlphaFoldDB" id="A0A0E0EED2"/>
<dbReference type="HOGENOM" id="CLU_2744307_0_0_1"/>
<sequence length="71" mass="8366">MRRARGERHRPRRRRRCVRERRAGWLLRTSAVGIATTPSSRLVAGCFSFRFLFRAPVACDDVLHSWKMQPI</sequence>
<name>A0A0E0EED2_9ORYZ</name>